<dbReference type="InterPro" id="IPR007844">
    <property type="entry name" value="AsmA"/>
</dbReference>
<dbReference type="RefSeq" id="WP_173171461.1">
    <property type="nucleotide sequence ID" value="NZ_AP023189.1"/>
</dbReference>
<evidence type="ECO:0000313" key="3">
    <source>
        <dbReference type="EMBL" id="GJN54690.1"/>
    </source>
</evidence>
<dbReference type="Pfam" id="PF05170">
    <property type="entry name" value="AsmA"/>
    <property type="match status" value="1"/>
</dbReference>
<dbReference type="GO" id="GO:0090313">
    <property type="term" value="P:regulation of protein targeting to membrane"/>
    <property type="evidence" value="ECO:0007669"/>
    <property type="project" value="TreeGrafter"/>
</dbReference>
<dbReference type="EMBL" id="AP023189">
    <property type="protein sequence ID" value="BCG27255.1"/>
    <property type="molecule type" value="Genomic_DNA"/>
</dbReference>
<proteinExistence type="predicted"/>
<sequence>MTRGRRILAWTTASLVLLLAALVVFVATFDWNRIKPTLNARVSETLGRPFAINGDLSVRWQREPSEPGLRAWVPWPHVTAEDLTLGNPEWAGKQPFVTLRRVEASLSPLPLLWKTVAIPRIDLTEPRADLRRRADGRDNWTFDTLASSPEQADEEPSAWTLDIGAIGFDKGQVKVDDQPSQTRLELLVDPLGKPIPFSDIVGEKAAGKVAEQGDAPQDYAFGWTAKGSYKGQALDGSGKIGGLLALKDARKPFPLQADLRIGATRIALAGTLTDPTHLGALDLRLKLAGDSLGNLYPLTGVTLPDTPAYSTDGRLVAQLQDPAGPQFHYQGFNGAIGDSDIHGDLHYVAHPPRPKLSGALTSNQLRFADLAPLIGADSNAEKKERGVAGKQPADKVLPVEAFRTERWRQMDADVRFTGKRIVHSDKLPFNDLDTHVVLDDGKLSLEPLRFGMAGGTLDSTIHLDGGSVPLQGRARLSARHFKLKQLFPTFEPMRTSFGELNGDADLAGTGNSVAALLGTANGDLKLLVNDGAVSRGLMEIAGLNVGNYLVGKLFGDDEVKINCAAADLKLAKGLVTPRVFIFDTENALIQVDGSANLASERLDLTVTPESKGVRIFSLRSPLYVRGTFKKPDAGVKAVPLIARGAGMVVLGAVVAPAAGLLALVAPSGGGDVTNTCAPLLEKMRKAN</sequence>
<reference evidence="2 4" key="1">
    <citation type="submission" date="2020-05" db="EMBL/GenBank/DDBJ databases">
        <title>Characterization of novel class B3 metallo-beta-lactamase from novel Pseudomonas species.</title>
        <authorList>
            <person name="Yamada K."/>
            <person name="Aoki K."/>
            <person name="Ishii Y."/>
        </authorList>
    </citation>
    <scope>NUCLEOTIDE SEQUENCE [LARGE SCALE GENOMIC DNA]</scope>
    <source>
        <strain evidence="2 4">TUM18999</strain>
        <strain evidence="3 5">TUM20286</strain>
    </source>
</reference>
<organism evidence="2 4">
    <name type="scientific">Pseudomonas tohonis</name>
    <dbReference type="NCBI Taxonomy" id="2725477"/>
    <lineage>
        <taxon>Bacteria</taxon>
        <taxon>Pseudomonadati</taxon>
        <taxon>Pseudomonadota</taxon>
        <taxon>Gammaproteobacteria</taxon>
        <taxon>Pseudomonadales</taxon>
        <taxon>Pseudomonadaceae</taxon>
        <taxon>Pseudomonas</taxon>
    </lineage>
</organism>
<evidence type="ECO:0000313" key="2">
    <source>
        <dbReference type="EMBL" id="BCG27255.1"/>
    </source>
</evidence>
<feature type="domain" description="AsmA" evidence="1">
    <location>
        <begin position="1"/>
        <end position="578"/>
    </location>
</feature>
<dbReference type="GO" id="GO:0005886">
    <property type="term" value="C:plasma membrane"/>
    <property type="evidence" value="ECO:0007669"/>
    <property type="project" value="TreeGrafter"/>
</dbReference>
<evidence type="ECO:0000313" key="5">
    <source>
        <dbReference type="Proteomes" id="UP001054892"/>
    </source>
</evidence>
<accession>A0A6J4ECP4</accession>
<dbReference type="Proteomes" id="UP000509383">
    <property type="component" value="Chromosome"/>
</dbReference>
<evidence type="ECO:0000313" key="4">
    <source>
        <dbReference type="Proteomes" id="UP000509383"/>
    </source>
</evidence>
<protein>
    <recommendedName>
        <fullName evidence="1">AsmA domain-containing protein</fullName>
    </recommendedName>
</protein>
<dbReference type="PANTHER" id="PTHR30441">
    <property type="entry name" value="DUF748 DOMAIN-CONTAINING PROTEIN"/>
    <property type="match status" value="1"/>
</dbReference>
<keyword evidence="5" id="KW-1185">Reference proteome</keyword>
<dbReference type="EMBL" id="BQKM01000012">
    <property type="protein sequence ID" value="GJN54690.1"/>
    <property type="molecule type" value="Genomic_DNA"/>
</dbReference>
<dbReference type="KEGG" id="ptw:TUM18999_54460"/>
<dbReference type="AlphaFoldDB" id="A0A6J4ECP4"/>
<gene>
    <name evidence="2" type="ORF">TUM18999_54460</name>
    <name evidence="3" type="ORF">TUM20286_44420</name>
</gene>
<dbReference type="Proteomes" id="UP001054892">
    <property type="component" value="Unassembled WGS sequence"/>
</dbReference>
<dbReference type="PANTHER" id="PTHR30441:SF9">
    <property type="entry name" value="ASMA FAMILY PROTEIN YHJG"/>
    <property type="match status" value="1"/>
</dbReference>
<dbReference type="InterPro" id="IPR052894">
    <property type="entry name" value="AsmA-related"/>
</dbReference>
<evidence type="ECO:0000259" key="1">
    <source>
        <dbReference type="Pfam" id="PF05170"/>
    </source>
</evidence>
<name>A0A6J4ECP4_9PSED</name>